<dbReference type="GO" id="GO:0016020">
    <property type="term" value="C:membrane"/>
    <property type="evidence" value="ECO:0007669"/>
    <property type="project" value="InterPro"/>
</dbReference>
<dbReference type="InterPro" id="IPR004713">
    <property type="entry name" value="CaH_exchang"/>
</dbReference>
<organism evidence="8 9">
    <name type="scientific">Nelumbo nucifera</name>
    <name type="common">Sacred lotus</name>
    <dbReference type="NCBI Taxonomy" id="4432"/>
    <lineage>
        <taxon>Eukaryota</taxon>
        <taxon>Viridiplantae</taxon>
        <taxon>Streptophyta</taxon>
        <taxon>Embryophyta</taxon>
        <taxon>Tracheophyta</taxon>
        <taxon>Spermatophyta</taxon>
        <taxon>Magnoliopsida</taxon>
        <taxon>Proteales</taxon>
        <taxon>Nelumbonaceae</taxon>
        <taxon>Nelumbo</taxon>
    </lineage>
</organism>
<dbReference type="OMA" id="FNISCYQ"/>
<evidence type="ECO:0000256" key="4">
    <source>
        <dbReference type="ARBA" id="ARBA00022692"/>
    </source>
</evidence>
<keyword evidence="8" id="KW-1185">Reference proteome</keyword>
<evidence type="ECO:0000256" key="3">
    <source>
        <dbReference type="ARBA" id="ARBA00022449"/>
    </source>
</evidence>
<keyword evidence="5" id="KW-1133">Transmembrane helix</keyword>
<dbReference type="GO" id="GO:0015368">
    <property type="term" value="F:calcium:monoatomic cation antiporter activity"/>
    <property type="evidence" value="ECO:0007669"/>
    <property type="project" value="UniProtKB-ARBA"/>
</dbReference>
<evidence type="ECO:0000256" key="5">
    <source>
        <dbReference type="ARBA" id="ARBA00022989"/>
    </source>
</evidence>
<comment type="subcellular location">
    <subcellularLocation>
        <location evidence="1">Endomembrane system</location>
        <topology evidence="1">Multi-pass membrane protein</topology>
    </subcellularLocation>
</comment>
<evidence type="ECO:0000256" key="1">
    <source>
        <dbReference type="ARBA" id="ARBA00004127"/>
    </source>
</evidence>
<evidence type="ECO:0000313" key="8">
    <source>
        <dbReference type="Proteomes" id="UP000189703"/>
    </source>
</evidence>
<dbReference type="GeneID" id="104612097"/>
<evidence type="ECO:0000256" key="6">
    <source>
        <dbReference type="ARBA" id="ARBA00023065"/>
    </source>
</evidence>
<dbReference type="OrthoDB" id="26525at2759"/>
<dbReference type="PANTHER" id="PTHR31503:SF36">
    <property type="entry name" value="SODIUM_CALCIUM EXCHANGER MEMBRANE REGION DOMAIN-CONTAINING PROTEIN"/>
    <property type="match status" value="1"/>
</dbReference>
<keyword evidence="4" id="KW-0812">Transmembrane</keyword>
<keyword evidence="7" id="KW-0472">Membrane</keyword>
<sequence length="200" mass="21140">MVKKSFLCVLFVLLVILAVAGAGSSRFITESFSSNLVSDGVENGRVQSPGIFLKRLRASETCEQTYGFLPCTTNVVGNLFLIIVYGFLMFHGARYLSDGSELLLSVLGPGIIGGLFLPILGALPDAMLILVSGLSGSRETAQSQVLVGMGLLAGSTVMLLTSLWGSCIIVGKCDIEDSTAVDLQDTKGLSLSDLWSSNHE</sequence>
<reference evidence="9" key="1">
    <citation type="submission" date="2025-08" db="UniProtKB">
        <authorList>
            <consortium name="RefSeq"/>
        </authorList>
    </citation>
    <scope>IDENTIFICATION</scope>
</reference>
<evidence type="ECO:0000256" key="2">
    <source>
        <dbReference type="ARBA" id="ARBA00022448"/>
    </source>
</evidence>
<dbReference type="InterPro" id="IPR004837">
    <property type="entry name" value="NaCa_Exmemb"/>
</dbReference>
<dbReference type="Proteomes" id="UP000189703">
    <property type="component" value="Unplaced"/>
</dbReference>
<dbReference type="PANTHER" id="PTHR31503">
    <property type="entry name" value="VACUOLAR CALCIUM ION TRANSPORTER"/>
    <property type="match status" value="1"/>
</dbReference>
<evidence type="ECO:0000313" key="9">
    <source>
        <dbReference type="RefSeq" id="XP_010277717.1"/>
    </source>
</evidence>
<dbReference type="AlphaFoldDB" id="A0A1U8BCV4"/>
<accession>A0A1U8BCV4</accession>
<gene>
    <name evidence="9" type="primary">LOC104612097</name>
</gene>
<dbReference type="KEGG" id="nnu:104612097"/>
<keyword evidence="2" id="KW-0813">Transport</keyword>
<dbReference type="Pfam" id="PF01699">
    <property type="entry name" value="Na_Ca_ex"/>
    <property type="match status" value="1"/>
</dbReference>
<protein>
    <submittedName>
        <fullName evidence="9">Uncharacterized protein LOC104612097 isoform X1</fullName>
    </submittedName>
</protein>
<proteinExistence type="predicted"/>
<keyword evidence="6" id="KW-0406">Ion transport</keyword>
<evidence type="ECO:0000256" key="7">
    <source>
        <dbReference type="ARBA" id="ARBA00023136"/>
    </source>
</evidence>
<keyword evidence="3" id="KW-0050">Antiport</keyword>
<name>A0A1U8BCV4_NELNU</name>
<dbReference type="eggNOG" id="ENOG502QV8Y">
    <property type="taxonomic scope" value="Eukaryota"/>
</dbReference>
<dbReference type="RefSeq" id="XP_010277717.1">
    <property type="nucleotide sequence ID" value="XM_010279415.1"/>
</dbReference>
<dbReference type="GO" id="GO:0012505">
    <property type="term" value="C:endomembrane system"/>
    <property type="evidence" value="ECO:0007669"/>
    <property type="project" value="UniProtKB-SubCell"/>
</dbReference>